<proteinExistence type="predicted"/>
<dbReference type="PANTHER" id="PTHR19849">
    <property type="entry name" value="PHOSPHOLIPASE A-2-ACTIVATING PROTEIN"/>
    <property type="match status" value="1"/>
</dbReference>
<dbReference type="PANTHER" id="PTHR19849:SF0">
    <property type="entry name" value="PHOSPHOLIPASE A-2-ACTIVATING PROTEIN"/>
    <property type="match status" value="1"/>
</dbReference>
<dbReference type="OrthoDB" id="538223at2759"/>
<dbReference type="Proteomes" id="UP000001529">
    <property type="component" value="Chromosome IX"/>
</dbReference>
<dbReference type="RefSeq" id="XP_002368261.1">
    <property type="nucleotide sequence ID" value="XM_002368220.2"/>
</dbReference>
<feature type="repeat" description="WD" evidence="5">
    <location>
        <begin position="345"/>
        <end position="387"/>
    </location>
</feature>
<dbReference type="Pfam" id="PF09070">
    <property type="entry name" value="PFU"/>
    <property type="match status" value="1"/>
</dbReference>
<evidence type="ECO:0000256" key="1">
    <source>
        <dbReference type="ARBA" id="ARBA00004496"/>
    </source>
</evidence>
<dbReference type="InterPro" id="IPR038122">
    <property type="entry name" value="PFU_sf"/>
</dbReference>
<evidence type="ECO:0000259" key="8">
    <source>
        <dbReference type="PROSITE" id="PS51396"/>
    </source>
</evidence>
<feature type="domain" description="PFU" evidence="7">
    <location>
        <begin position="493"/>
        <end position="592"/>
    </location>
</feature>
<dbReference type="PRINTS" id="PR00320">
    <property type="entry name" value="GPROTEINBRPT"/>
</dbReference>
<keyword evidence="2" id="KW-0963">Cytoplasm</keyword>
<dbReference type="GO" id="GO:0005737">
    <property type="term" value="C:cytoplasm"/>
    <property type="evidence" value="ECO:0007669"/>
    <property type="project" value="UniProtKB-SubCell"/>
</dbReference>
<dbReference type="GO" id="GO:0043130">
    <property type="term" value="F:ubiquitin binding"/>
    <property type="evidence" value="ECO:0007669"/>
    <property type="project" value="TreeGrafter"/>
</dbReference>
<feature type="region of interest" description="Disordered" evidence="6">
    <location>
        <begin position="1"/>
        <end position="30"/>
    </location>
</feature>
<dbReference type="GO" id="GO:0005634">
    <property type="term" value="C:nucleus"/>
    <property type="evidence" value="ECO:0007669"/>
    <property type="project" value="TreeGrafter"/>
</dbReference>
<dbReference type="Pfam" id="PF08324">
    <property type="entry name" value="PUL"/>
    <property type="match status" value="1"/>
</dbReference>
<keyword evidence="10" id="KW-1185">Reference proteome</keyword>
<dbReference type="HOGENOM" id="CLU_011791_2_0_1"/>
<evidence type="ECO:0000256" key="6">
    <source>
        <dbReference type="SAM" id="MobiDB-lite"/>
    </source>
</evidence>
<dbReference type="InterPro" id="IPR019775">
    <property type="entry name" value="WD40_repeat_CS"/>
</dbReference>
<feature type="repeat" description="WD" evidence="5">
    <location>
        <begin position="250"/>
        <end position="283"/>
    </location>
</feature>
<dbReference type="SMART" id="SM00320">
    <property type="entry name" value="WD40"/>
    <property type="match status" value="6"/>
</dbReference>
<comment type="subcellular location">
    <subcellularLocation>
        <location evidence="1">Cytoplasm</location>
    </subcellularLocation>
</comment>
<gene>
    <name evidence="9" type="ORF">TGME49_288210</name>
</gene>
<dbReference type="InterPro" id="IPR016024">
    <property type="entry name" value="ARM-type_fold"/>
</dbReference>
<dbReference type="PhylomeDB" id="S8G7Y3"/>
<evidence type="ECO:0000313" key="9">
    <source>
        <dbReference type="EMBL" id="EPT27825.1"/>
    </source>
</evidence>
<keyword evidence="4" id="KW-0677">Repeat</keyword>
<feature type="domain" description="PUL" evidence="8">
    <location>
        <begin position="616"/>
        <end position="897"/>
    </location>
</feature>
<evidence type="ECO:0000256" key="4">
    <source>
        <dbReference type="ARBA" id="ARBA00022737"/>
    </source>
</evidence>
<dbReference type="SUPFAM" id="SSF50978">
    <property type="entry name" value="WD40 repeat-like"/>
    <property type="match status" value="1"/>
</dbReference>
<dbReference type="Pfam" id="PF00400">
    <property type="entry name" value="WD40"/>
    <property type="match status" value="4"/>
</dbReference>
<dbReference type="Gene3D" id="3.10.20.870">
    <property type="entry name" value="PFU (PLAA family ubiquitin binding), C-terminal domain"/>
    <property type="match status" value="1"/>
</dbReference>
<evidence type="ECO:0000259" key="7">
    <source>
        <dbReference type="PROSITE" id="PS51394"/>
    </source>
</evidence>
<dbReference type="PROSITE" id="PS51394">
    <property type="entry name" value="PFU"/>
    <property type="match status" value="1"/>
</dbReference>
<organism evidence="9 10">
    <name type="scientific">Toxoplasma gondii (strain ATCC 50611 / Me49)</name>
    <dbReference type="NCBI Taxonomy" id="508771"/>
    <lineage>
        <taxon>Eukaryota</taxon>
        <taxon>Sar</taxon>
        <taxon>Alveolata</taxon>
        <taxon>Apicomplexa</taxon>
        <taxon>Conoidasida</taxon>
        <taxon>Coccidia</taxon>
        <taxon>Eucoccidiorida</taxon>
        <taxon>Eimeriorina</taxon>
        <taxon>Sarcocystidae</taxon>
        <taxon>Toxoplasma</taxon>
    </lineage>
</organism>
<evidence type="ECO:0000256" key="5">
    <source>
        <dbReference type="PROSITE-ProRule" id="PRU00221"/>
    </source>
</evidence>
<dbReference type="GO" id="GO:0043161">
    <property type="term" value="P:proteasome-mediated ubiquitin-dependent protein catabolic process"/>
    <property type="evidence" value="ECO:0007669"/>
    <property type="project" value="TreeGrafter"/>
</dbReference>
<dbReference type="InterPro" id="IPR001680">
    <property type="entry name" value="WD40_rpt"/>
</dbReference>
<dbReference type="GeneID" id="7897764"/>
<dbReference type="InterPro" id="IPR013535">
    <property type="entry name" value="PUL_dom"/>
</dbReference>
<dbReference type="PROSITE" id="PS51396">
    <property type="entry name" value="PUL"/>
    <property type="match status" value="1"/>
</dbReference>
<dbReference type="InterPro" id="IPR020472">
    <property type="entry name" value="WD40_PAC1"/>
</dbReference>
<dbReference type="Gene3D" id="1.25.10.10">
    <property type="entry name" value="Leucine-rich Repeat Variant"/>
    <property type="match status" value="1"/>
</dbReference>
<dbReference type="VEuPathDB" id="ToxoDB:TGME49_288210"/>
<keyword evidence="3 5" id="KW-0853">WD repeat</keyword>
<dbReference type="EMBL" id="KE138832">
    <property type="protein sequence ID" value="EPT27825.1"/>
    <property type="molecule type" value="Genomic_DNA"/>
</dbReference>
<dbReference type="PROSITE" id="PS00678">
    <property type="entry name" value="WD_REPEATS_1"/>
    <property type="match status" value="1"/>
</dbReference>
<evidence type="ECO:0000256" key="3">
    <source>
        <dbReference type="ARBA" id="ARBA00022574"/>
    </source>
</evidence>
<evidence type="ECO:0000256" key="2">
    <source>
        <dbReference type="ARBA" id="ARBA00022490"/>
    </source>
</evidence>
<protein>
    <submittedName>
        <fullName evidence="9">PUL domain-containing protein</fullName>
    </submittedName>
</protein>
<dbReference type="InterPro" id="IPR015155">
    <property type="entry name" value="PFU"/>
</dbReference>
<feature type="compositionally biased region" description="Basic and acidic residues" evidence="6">
    <location>
        <begin position="1"/>
        <end position="18"/>
    </location>
</feature>
<feature type="repeat" description="WD" evidence="5">
    <location>
        <begin position="208"/>
        <end position="249"/>
    </location>
</feature>
<name>S8G7Y3_TOXGM</name>
<dbReference type="Gene3D" id="2.130.10.10">
    <property type="entry name" value="YVTN repeat-like/Quinoprotein amine dehydrogenase"/>
    <property type="match status" value="2"/>
</dbReference>
<sequence>MPFRGESLEKLREAETPRTKQKQVKKRQEIHTEKVPEANIRCFLPATLRLSVLPSHSSPSPLSPRSSRFLSFVSSRSAFFAMASSPFLLAFEGAVHSKAVRCVCVVSKNALSSSSSSASASSLKPSFELVSGSLDSSVVVWSLEETPASRAPTGLVFSPRLCLQHHRDFVYCVAPCTADANIRSFFSGGKDKRALRIALDDGRVLMEYTGHEGPVCSLAEVAASSCLVTGSWDGSARLWNIASGECLRKLTQHKHAVSVLTLREPQLLVTGSQDKALNFWSISGHLQKTIPDAHDDIIRALDYLSLPSSSSASSSSSSPSSAVLSASNDQLVKAWSLDGSLLAQFEGHSAFVFDVTASRLRANVFFTASDDCTCKVWEVQDEESRRLSGRATQTLLHAATVWRVAELPTGDIVTCCEDGKLRVWTQDEARALPVAARMQQESEAKEAQAAAAAKSASSIDIASLPDVSQMTSIRGQDGEMKMFREGNMATVYTWKQSTGCWERVGEVVGAAKQSTHYEGDAYFEAGEYDHIFKVEIGESGAHKPLPFRMSDNPLVAAEKFCAREGINKSCLEQITSFIRRNTGLSSAPSSSSVTSASTPASDLKDQWASYGGGVSKVAPLMQVFTFAKGNFEGAGKKIMEFDAQFPEDSPAHLTALEKQYLLDALEKIQSPSFMKKEFRACELDVIFEKLAVWPSSKAVPVMDVWRALALHPQYHAVHRKSGDHGWMTVVVALRHLKEACASQADETPLILCCLRFLANLMDLTTNRTVMLRHANVVLESLASDRVLTNPNKNVRLTAASLLANFAVAFATKEETEGRIKVLKLLRGLMEREGDADVFYRCLLAVLTILATPPQPQQRRLLRGACQEIDMADVLPPLNQNIPAEGRIGDAAQDILLLLE</sequence>
<dbReference type="InterPro" id="IPR011989">
    <property type="entry name" value="ARM-like"/>
</dbReference>
<dbReference type="EMBL" id="CM002044">
    <property type="protein sequence ID" value="EPT27825.1"/>
    <property type="molecule type" value="Genomic_DNA"/>
</dbReference>
<evidence type="ECO:0000313" key="10">
    <source>
        <dbReference type="Proteomes" id="UP000001529"/>
    </source>
</evidence>
<dbReference type="AlphaFoldDB" id="S8G7Y3"/>
<dbReference type="KEGG" id="tgo:TGME49_288210"/>
<dbReference type="InterPro" id="IPR015943">
    <property type="entry name" value="WD40/YVTN_repeat-like_dom_sf"/>
</dbReference>
<reference evidence="9" key="1">
    <citation type="submission" date="2013-04" db="EMBL/GenBank/DDBJ databases">
        <authorList>
            <person name="Sibley D."/>
            <person name="Venepally P."/>
            <person name="Karamycheva S."/>
            <person name="Hadjithomas M."/>
            <person name="Khan A."/>
            <person name="Brunk B."/>
            <person name="Roos D."/>
            <person name="Caler E."/>
            <person name="Lorenzi H."/>
        </authorList>
    </citation>
    <scope>NUCLEOTIDE SEQUENCE [LARGE SCALE GENOMIC DNA]</scope>
    <source>
        <strain evidence="9">ME49</strain>
    </source>
</reference>
<dbReference type="PROSITE" id="PS50294">
    <property type="entry name" value="WD_REPEATS_REGION"/>
    <property type="match status" value="1"/>
</dbReference>
<dbReference type="PROSITE" id="PS50082">
    <property type="entry name" value="WD_REPEATS_2"/>
    <property type="match status" value="3"/>
</dbReference>
<dbReference type="CDD" id="cd00200">
    <property type="entry name" value="WD40"/>
    <property type="match status" value="1"/>
</dbReference>
<accession>S8G7Y3</accession>
<dbReference type="SUPFAM" id="SSF48371">
    <property type="entry name" value="ARM repeat"/>
    <property type="match status" value="1"/>
</dbReference>
<dbReference type="GO" id="GO:0010992">
    <property type="term" value="P:ubiquitin recycling"/>
    <property type="evidence" value="ECO:0007669"/>
    <property type="project" value="TreeGrafter"/>
</dbReference>
<dbReference type="InterPro" id="IPR036322">
    <property type="entry name" value="WD40_repeat_dom_sf"/>
</dbReference>